<reference evidence="3" key="1">
    <citation type="submission" date="2018-05" db="EMBL/GenBank/DDBJ databases">
        <authorList>
            <person name="Du Z."/>
            <person name="Wang X."/>
        </authorList>
    </citation>
    <scope>NUCLEOTIDE SEQUENCE [LARGE SCALE GENOMIC DNA]</scope>
    <source>
        <strain evidence="3">CQN31</strain>
    </source>
</reference>
<dbReference type="Proteomes" id="UP000245765">
    <property type="component" value="Unassembled WGS sequence"/>
</dbReference>
<keyword evidence="3" id="KW-1185">Reference proteome</keyword>
<dbReference type="SUPFAM" id="SSF53271">
    <property type="entry name" value="PRTase-like"/>
    <property type="match status" value="1"/>
</dbReference>
<evidence type="ECO:0000313" key="2">
    <source>
        <dbReference type="EMBL" id="PWS39192.1"/>
    </source>
</evidence>
<dbReference type="GO" id="GO:0016757">
    <property type="term" value="F:glycosyltransferase activity"/>
    <property type="evidence" value="ECO:0007669"/>
    <property type="project" value="UniProtKB-KW"/>
</dbReference>
<dbReference type="RefSeq" id="WP_109869813.1">
    <property type="nucleotide sequence ID" value="NZ_QGNA01000001.1"/>
</dbReference>
<comment type="caution">
    <text evidence="2">The sequence shown here is derived from an EMBL/GenBank/DDBJ whole genome shotgun (WGS) entry which is preliminary data.</text>
</comment>
<evidence type="ECO:0000259" key="1">
    <source>
        <dbReference type="Pfam" id="PF00156"/>
    </source>
</evidence>
<dbReference type="InterPro" id="IPR029057">
    <property type="entry name" value="PRTase-like"/>
</dbReference>
<proteinExistence type="predicted"/>
<dbReference type="CDD" id="cd06223">
    <property type="entry name" value="PRTases_typeI"/>
    <property type="match status" value="1"/>
</dbReference>
<organism evidence="2 3">
    <name type="scientific">Falsiroseomonas bella</name>
    <dbReference type="NCBI Taxonomy" id="2184016"/>
    <lineage>
        <taxon>Bacteria</taxon>
        <taxon>Pseudomonadati</taxon>
        <taxon>Pseudomonadota</taxon>
        <taxon>Alphaproteobacteria</taxon>
        <taxon>Acetobacterales</taxon>
        <taxon>Roseomonadaceae</taxon>
        <taxon>Falsiroseomonas</taxon>
    </lineage>
</organism>
<feature type="domain" description="Phosphoribosyltransferase" evidence="1">
    <location>
        <begin position="16"/>
        <end position="181"/>
    </location>
</feature>
<keyword evidence="2" id="KW-0808">Transferase</keyword>
<sequence length="225" mass="23321">MSGTRFSDRAAAGRELARRLAERHHPDPVVYALPRGGLPVAVQVARALSAPLDLVLVRKLGAPGQPELAIGAVVDGETPETVLNEDILRLTGADARYVAAARARALEEIARRRAAWLGGRAPIPATGRTAIVVDDGLATGATARAALHALRRQRPARLVLAAPVCAEDAAASLRAEADEVLCLREGGIPFGVGGCYDDFRQLDDADVMALLASLPAPGSGPAPAA</sequence>
<name>A0A317FLE5_9PROT</name>
<dbReference type="Gene3D" id="3.40.50.2020">
    <property type="match status" value="1"/>
</dbReference>
<dbReference type="OrthoDB" id="9810066at2"/>
<gene>
    <name evidence="2" type="ORF">DFH01_08135</name>
</gene>
<protein>
    <submittedName>
        <fullName evidence="2">Phosphoribosyltransferase</fullName>
    </submittedName>
</protein>
<accession>A0A317FLE5</accession>
<dbReference type="EMBL" id="QGNA01000001">
    <property type="protein sequence ID" value="PWS39192.1"/>
    <property type="molecule type" value="Genomic_DNA"/>
</dbReference>
<dbReference type="InterPro" id="IPR000836">
    <property type="entry name" value="PRTase_dom"/>
</dbReference>
<dbReference type="Gene3D" id="3.30.1310.20">
    <property type="entry name" value="PRTase-like"/>
    <property type="match status" value="1"/>
</dbReference>
<evidence type="ECO:0000313" key="3">
    <source>
        <dbReference type="Proteomes" id="UP000245765"/>
    </source>
</evidence>
<dbReference type="Pfam" id="PF00156">
    <property type="entry name" value="Pribosyltran"/>
    <property type="match status" value="1"/>
</dbReference>
<keyword evidence="2" id="KW-0328">Glycosyltransferase</keyword>
<dbReference type="AlphaFoldDB" id="A0A317FLE5"/>